<dbReference type="EMBL" id="PQVF01000007">
    <property type="protein sequence ID" value="POY36227.1"/>
    <property type="molecule type" value="Genomic_DNA"/>
</dbReference>
<keyword evidence="1" id="KW-1133">Transmembrane helix</keyword>
<proteinExistence type="predicted"/>
<comment type="caution">
    <text evidence="2">The sequence shown here is derived from an EMBL/GenBank/DDBJ whole genome shotgun (WGS) entry which is preliminary data.</text>
</comment>
<name>A0A2S5A1S5_9SPHI</name>
<dbReference type="Proteomes" id="UP000236893">
    <property type="component" value="Unassembled WGS sequence"/>
</dbReference>
<accession>A0A2S5A1S5</accession>
<evidence type="ECO:0000256" key="1">
    <source>
        <dbReference type="SAM" id="Phobius"/>
    </source>
</evidence>
<protein>
    <submittedName>
        <fullName evidence="2">Uncharacterized protein</fullName>
    </submittedName>
</protein>
<evidence type="ECO:0000313" key="3">
    <source>
        <dbReference type="Proteomes" id="UP000236893"/>
    </source>
</evidence>
<reference evidence="2 3" key="1">
    <citation type="submission" date="2018-01" db="EMBL/GenBank/DDBJ databases">
        <authorList>
            <person name="Gaut B.S."/>
            <person name="Morton B.R."/>
            <person name="Clegg M.T."/>
            <person name="Duvall M.R."/>
        </authorList>
    </citation>
    <scope>NUCLEOTIDE SEQUENCE [LARGE SCALE GENOMIC DNA]</scope>
    <source>
        <strain evidence="2 3">HR-AV</strain>
    </source>
</reference>
<organism evidence="2 3">
    <name type="scientific">Solitalea longa</name>
    <dbReference type="NCBI Taxonomy" id="2079460"/>
    <lineage>
        <taxon>Bacteria</taxon>
        <taxon>Pseudomonadati</taxon>
        <taxon>Bacteroidota</taxon>
        <taxon>Sphingobacteriia</taxon>
        <taxon>Sphingobacteriales</taxon>
        <taxon>Sphingobacteriaceae</taxon>
        <taxon>Solitalea</taxon>
    </lineage>
</organism>
<evidence type="ECO:0000313" key="2">
    <source>
        <dbReference type="EMBL" id="POY36227.1"/>
    </source>
</evidence>
<keyword evidence="1" id="KW-0472">Membrane</keyword>
<gene>
    <name evidence="2" type="ORF">C3K47_10745</name>
</gene>
<feature type="transmembrane region" description="Helical" evidence="1">
    <location>
        <begin position="42"/>
        <end position="64"/>
    </location>
</feature>
<keyword evidence="3" id="KW-1185">Reference proteome</keyword>
<keyword evidence="1" id="KW-0812">Transmembrane</keyword>
<sequence length="213" mass="24570">MSGWGLLLNDHFPVTTIDLKTPQIKSITNNQTVLLLKASKKITVILLLFILFFQFEGAGLLFLLRHQQIKNEVNEQISSGSIKETVTLKLSKQQAQNDLQWKEEDEFSYLGKSYDVIKQEQRGDSTVIYCILDTKDTEAYALHEKIQEQKAIDKEKNQKQKVEHFVASVYLKNDCFYQFYEGISTPSSIVVESDILDRAIRPPNPPPWFYFSS</sequence>
<dbReference type="AlphaFoldDB" id="A0A2S5A1S5"/>